<dbReference type="AlphaFoldDB" id="W6U9E1"/>
<comment type="caution">
    <text evidence="1">The sequence shown here is derived from an EMBL/GenBank/DDBJ whole genome shotgun (WGS) entry which is preliminary data.</text>
</comment>
<dbReference type="EMBL" id="APAU02000071">
    <property type="protein sequence ID" value="EUB57983.1"/>
    <property type="molecule type" value="Genomic_DNA"/>
</dbReference>
<dbReference type="Proteomes" id="UP000019149">
    <property type="component" value="Unassembled WGS sequence"/>
</dbReference>
<dbReference type="KEGG" id="egl:EGR_07175"/>
<evidence type="ECO:0000313" key="1">
    <source>
        <dbReference type="EMBL" id="EUB57983.1"/>
    </source>
</evidence>
<dbReference type="RefSeq" id="XP_024349179.1">
    <property type="nucleotide sequence ID" value="XM_024496424.1"/>
</dbReference>
<proteinExistence type="predicted"/>
<dbReference type="CTD" id="36342890"/>
<dbReference type="GeneID" id="36342890"/>
<keyword evidence="2" id="KW-1185">Reference proteome</keyword>
<evidence type="ECO:0000313" key="2">
    <source>
        <dbReference type="Proteomes" id="UP000019149"/>
    </source>
</evidence>
<name>W6U9E1_ECHGR</name>
<gene>
    <name evidence="1" type="ORF">EGR_07175</name>
</gene>
<organism evidence="1 2">
    <name type="scientific">Echinococcus granulosus</name>
    <name type="common">Hydatid tapeworm</name>
    <dbReference type="NCBI Taxonomy" id="6210"/>
    <lineage>
        <taxon>Eukaryota</taxon>
        <taxon>Metazoa</taxon>
        <taxon>Spiralia</taxon>
        <taxon>Lophotrochozoa</taxon>
        <taxon>Platyhelminthes</taxon>
        <taxon>Cestoda</taxon>
        <taxon>Eucestoda</taxon>
        <taxon>Cyclophyllidea</taxon>
        <taxon>Taeniidae</taxon>
        <taxon>Echinococcus</taxon>
        <taxon>Echinococcus granulosus group</taxon>
    </lineage>
</organism>
<sequence>MPNTTTTTATTSTPATFWPKSNNHQRHYISFSQSLDNTFSPVWWRWWWLLGEIGPGRIPAPPLMLQRTGAHKRRHVNKWVSECALTHKHHTLPPFSSHPFVSLPPHRLTYSRPSFSAIPSPCPTATKHSFWQAVNTNNEKISL</sequence>
<reference evidence="1 2" key="1">
    <citation type="journal article" date="2013" name="Nat. Genet.">
        <title>The genome of the hydatid tapeworm Echinococcus granulosus.</title>
        <authorList>
            <person name="Zheng H."/>
            <person name="Zhang W."/>
            <person name="Zhang L."/>
            <person name="Zhang Z."/>
            <person name="Li J."/>
            <person name="Lu G."/>
            <person name="Zhu Y."/>
            <person name="Wang Y."/>
            <person name="Huang Y."/>
            <person name="Liu J."/>
            <person name="Kang H."/>
            <person name="Chen J."/>
            <person name="Wang L."/>
            <person name="Chen A."/>
            <person name="Yu S."/>
            <person name="Gao Z."/>
            <person name="Jin L."/>
            <person name="Gu W."/>
            <person name="Wang Z."/>
            <person name="Zhao L."/>
            <person name="Shi B."/>
            <person name="Wen H."/>
            <person name="Lin R."/>
            <person name="Jones M.K."/>
            <person name="Brejova B."/>
            <person name="Vinar T."/>
            <person name="Zhao G."/>
            <person name="McManus D.P."/>
            <person name="Chen Z."/>
            <person name="Zhou Y."/>
            <person name="Wang S."/>
        </authorList>
    </citation>
    <scope>NUCLEOTIDE SEQUENCE [LARGE SCALE GENOMIC DNA]</scope>
</reference>
<protein>
    <submittedName>
        <fullName evidence="1">Uncharacterized protein</fullName>
    </submittedName>
</protein>
<accession>W6U9E1</accession>